<accession>H1DKG6</accession>
<comment type="caution">
    <text evidence="2">The sequence shown here is derived from an EMBL/GenBank/DDBJ whole genome shotgun (WGS) entry which is preliminary data.</text>
</comment>
<comment type="similarity">
    <text evidence="1">Belongs to the bactofilin family.</text>
</comment>
<sequence>MGQSDFNIGNSGSLILEGTVVKGDIFSDKNVCLKGTLTGNVHCKATFFLPAGAKVEGNVSCADLLSAGLITGDVQVSGKACLKESAVIKGHLVTSCLLLHPRTVIEKGLKLQDRTVK</sequence>
<dbReference type="HOGENOM" id="CLU_2082420_0_0_10"/>
<dbReference type="eggNOG" id="COG1664">
    <property type="taxonomic scope" value="Bacteria"/>
</dbReference>
<dbReference type="PANTHER" id="PTHR35024:SF4">
    <property type="entry name" value="POLYMER-FORMING CYTOSKELETAL PROTEIN"/>
    <property type="match status" value="1"/>
</dbReference>
<keyword evidence="3" id="KW-1185">Reference proteome</keyword>
<dbReference type="Proteomes" id="UP000004892">
    <property type="component" value="Unassembled WGS sequence"/>
</dbReference>
<dbReference type="GeneID" id="98070280"/>
<evidence type="ECO:0008006" key="4">
    <source>
        <dbReference type="Google" id="ProtNLM"/>
    </source>
</evidence>
<dbReference type="InterPro" id="IPR007607">
    <property type="entry name" value="BacA/B"/>
</dbReference>
<name>H1DKG6_9BACT</name>
<protein>
    <recommendedName>
        <fullName evidence="4">Polymer-forming cytoskeletal protein</fullName>
    </recommendedName>
</protein>
<evidence type="ECO:0000256" key="1">
    <source>
        <dbReference type="ARBA" id="ARBA00044755"/>
    </source>
</evidence>
<proteinExistence type="inferred from homology"/>
<evidence type="ECO:0000313" key="2">
    <source>
        <dbReference type="EMBL" id="EHP45780.1"/>
    </source>
</evidence>
<dbReference type="PATRIC" id="fig|742817.3.peg.2946"/>
<dbReference type="RefSeq" id="WP_009137896.1">
    <property type="nucleotide sequence ID" value="NZ_JH594597.1"/>
</dbReference>
<dbReference type="PANTHER" id="PTHR35024">
    <property type="entry name" value="HYPOTHETICAL CYTOSOLIC PROTEIN"/>
    <property type="match status" value="1"/>
</dbReference>
<dbReference type="STRING" id="742817.HMPREF9449_02752"/>
<reference evidence="2 3" key="1">
    <citation type="submission" date="2012-01" db="EMBL/GenBank/DDBJ databases">
        <title>The Genome Sequence of Odoribacter laneus YIT 12061.</title>
        <authorList>
            <consortium name="The Broad Institute Genome Sequencing Platform"/>
            <person name="Earl A."/>
            <person name="Ward D."/>
            <person name="Feldgarden M."/>
            <person name="Gevers D."/>
            <person name="Morotomi M."/>
            <person name="Young S.K."/>
            <person name="Zeng Q."/>
            <person name="Gargeya S."/>
            <person name="Fitzgerald M."/>
            <person name="Haas B."/>
            <person name="Abouelleil A."/>
            <person name="Alvarado L."/>
            <person name="Arachchi H.M."/>
            <person name="Berlin A."/>
            <person name="Chapman S.B."/>
            <person name="Gearin G."/>
            <person name="Goldberg J."/>
            <person name="Griggs A."/>
            <person name="Gujja S."/>
            <person name="Hansen M."/>
            <person name="Heiman D."/>
            <person name="Howarth C."/>
            <person name="Larimer J."/>
            <person name="Lui A."/>
            <person name="MacDonald P.J.P."/>
            <person name="McCowen C."/>
            <person name="Montmayeur A."/>
            <person name="Murphy C."/>
            <person name="Neiman D."/>
            <person name="Pearson M."/>
            <person name="Priest M."/>
            <person name="Roberts A."/>
            <person name="Saif S."/>
            <person name="Shea T."/>
            <person name="Sisk P."/>
            <person name="Stolte C."/>
            <person name="Sykes S."/>
            <person name="Wortman J."/>
            <person name="Nusbaum C."/>
            <person name="Birren B."/>
        </authorList>
    </citation>
    <scope>NUCLEOTIDE SEQUENCE [LARGE SCALE GENOMIC DNA]</scope>
    <source>
        <strain evidence="2 3">YIT 12061</strain>
    </source>
</reference>
<dbReference type="EMBL" id="ADMC01000028">
    <property type="protein sequence ID" value="EHP45780.1"/>
    <property type="molecule type" value="Genomic_DNA"/>
</dbReference>
<organism evidence="2 3">
    <name type="scientific">Odoribacter laneus YIT 12061</name>
    <dbReference type="NCBI Taxonomy" id="742817"/>
    <lineage>
        <taxon>Bacteria</taxon>
        <taxon>Pseudomonadati</taxon>
        <taxon>Bacteroidota</taxon>
        <taxon>Bacteroidia</taxon>
        <taxon>Bacteroidales</taxon>
        <taxon>Odoribacteraceae</taxon>
        <taxon>Odoribacter</taxon>
    </lineage>
</organism>
<gene>
    <name evidence="2" type="ORF">HMPREF9449_02752</name>
</gene>
<dbReference type="AlphaFoldDB" id="H1DKG6"/>
<evidence type="ECO:0000313" key="3">
    <source>
        <dbReference type="Proteomes" id="UP000004892"/>
    </source>
</evidence>
<dbReference type="Pfam" id="PF04519">
    <property type="entry name" value="Bactofilin"/>
    <property type="match status" value="1"/>
</dbReference>